<feature type="region of interest" description="Disordered" evidence="11">
    <location>
        <begin position="629"/>
        <end position="656"/>
    </location>
</feature>
<evidence type="ECO:0000256" key="2">
    <source>
        <dbReference type="ARBA" id="ARBA00004479"/>
    </source>
</evidence>
<dbReference type="AlphaFoldDB" id="A0AAD8M132"/>
<keyword evidence="10" id="KW-0325">Glycoprotein</keyword>
<dbReference type="PANTHER" id="PTHR27000:SF803">
    <property type="entry name" value="RECEPTOR-LIKE PROTEIN 45"/>
    <property type="match status" value="1"/>
</dbReference>
<keyword evidence="9" id="KW-0675">Receptor</keyword>
<dbReference type="EMBL" id="JAUIZM010000011">
    <property type="protein sequence ID" value="KAK1355593.1"/>
    <property type="molecule type" value="Genomic_DNA"/>
</dbReference>
<organism evidence="13 14">
    <name type="scientific">Heracleum sosnowskyi</name>
    <dbReference type="NCBI Taxonomy" id="360622"/>
    <lineage>
        <taxon>Eukaryota</taxon>
        <taxon>Viridiplantae</taxon>
        <taxon>Streptophyta</taxon>
        <taxon>Embryophyta</taxon>
        <taxon>Tracheophyta</taxon>
        <taxon>Spermatophyta</taxon>
        <taxon>Magnoliopsida</taxon>
        <taxon>eudicotyledons</taxon>
        <taxon>Gunneridae</taxon>
        <taxon>Pentapetalae</taxon>
        <taxon>asterids</taxon>
        <taxon>campanulids</taxon>
        <taxon>Apiales</taxon>
        <taxon>Apiaceae</taxon>
        <taxon>Apioideae</taxon>
        <taxon>apioid superclade</taxon>
        <taxon>Tordylieae</taxon>
        <taxon>Tordyliinae</taxon>
        <taxon>Heracleum</taxon>
    </lineage>
</organism>
<dbReference type="PRINTS" id="PR00019">
    <property type="entry name" value="LEURICHRPT"/>
</dbReference>
<dbReference type="GO" id="GO:0006952">
    <property type="term" value="P:defense response"/>
    <property type="evidence" value="ECO:0007669"/>
    <property type="project" value="UniProtKB-ARBA"/>
</dbReference>
<evidence type="ECO:0000256" key="8">
    <source>
        <dbReference type="ARBA" id="ARBA00023136"/>
    </source>
</evidence>
<keyword evidence="5" id="KW-0732">Signal</keyword>
<dbReference type="GO" id="GO:0051707">
    <property type="term" value="P:response to other organism"/>
    <property type="evidence" value="ECO:0007669"/>
    <property type="project" value="UniProtKB-ARBA"/>
</dbReference>
<evidence type="ECO:0000256" key="3">
    <source>
        <dbReference type="ARBA" id="ARBA00022614"/>
    </source>
</evidence>
<keyword evidence="6" id="KW-0677">Repeat</keyword>
<name>A0AAD8M132_9APIA</name>
<gene>
    <name evidence="13" type="ORF">POM88_048849</name>
</gene>
<evidence type="ECO:0000256" key="9">
    <source>
        <dbReference type="ARBA" id="ARBA00023170"/>
    </source>
</evidence>
<dbReference type="Pfam" id="PF08263">
    <property type="entry name" value="LRRNT_2"/>
    <property type="match status" value="1"/>
</dbReference>
<dbReference type="Pfam" id="PF00560">
    <property type="entry name" value="LRR_1"/>
    <property type="match status" value="7"/>
</dbReference>
<feature type="domain" description="Leucine-rich repeat-containing N-terminal plant-type" evidence="12">
    <location>
        <begin position="4"/>
        <end position="24"/>
    </location>
</feature>
<dbReference type="GO" id="GO:0005886">
    <property type="term" value="C:plasma membrane"/>
    <property type="evidence" value="ECO:0007669"/>
    <property type="project" value="UniProtKB-SubCell"/>
</dbReference>
<comment type="caution">
    <text evidence="13">The sequence shown here is derived from an EMBL/GenBank/DDBJ whole genome shotgun (WGS) entry which is preliminary data.</text>
</comment>
<evidence type="ECO:0000256" key="7">
    <source>
        <dbReference type="ARBA" id="ARBA00022989"/>
    </source>
</evidence>
<evidence type="ECO:0000256" key="1">
    <source>
        <dbReference type="ARBA" id="ARBA00004162"/>
    </source>
</evidence>
<dbReference type="Proteomes" id="UP001237642">
    <property type="component" value="Unassembled WGS sequence"/>
</dbReference>
<dbReference type="Pfam" id="PF13855">
    <property type="entry name" value="LRR_8"/>
    <property type="match status" value="2"/>
</dbReference>
<dbReference type="SMART" id="SM00369">
    <property type="entry name" value="LRR_TYP"/>
    <property type="match status" value="5"/>
</dbReference>
<protein>
    <submittedName>
        <fullName evidence="13">Verticillium wilt resistance-like protein</fullName>
    </submittedName>
</protein>
<keyword evidence="14" id="KW-1185">Reference proteome</keyword>
<reference evidence="13" key="1">
    <citation type="submission" date="2023-02" db="EMBL/GenBank/DDBJ databases">
        <title>Genome of toxic invasive species Heracleum sosnowskyi carries increased number of genes despite the absence of recent whole-genome duplications.</title>
        <authorList>
            <person name="Schelkunov M."/>
            <person name="Shtratnikova V."/>
            <person name="Makarenko M."/>
            <person name="Klepikova A."/>
            <person name="Omelchenko D."/>
            <person name="Novikova G."/>
            <person name="Obukhova E."/>
            <person name="Bogdanov V."/>
            <person name="Penin A."/>
            <person name="Logacheva M."/>
        </authorList>
    </citation>
    <scope>NUCLEOTIDE SEQUENCE</scope>
    <source>
        <strain evidence="13">Hsosn_3</strain>
        <tissue evidence="13">Leaf</tissue>
    </source>
</reference>
<dbReference type="Gene3D" id="3.80.10.10">
    <property type="entry name" value="Ribonuclease Inhibitor"/>
    <property type="match status" value="5"/>
</dbReference>
<dbReference type="SUPFAM" id="SSF52047">
    <property type="entry name" value="RNI-like"/>
    <property type="match status" value="1"/>
</dbReference>
<dbReference type="InterPro" id="IPR032675">
    <property type="entry name" value="LRR_dom_sf"/>
</dbReference>
<sequence>MSRKLVNWNQSTGDCCKWEGVICNMSSGHVIGLELDGESINAGINGSSTLYKFQYLEKLNLANNNFNATEIPLGLFNLTSLTYLNLSNCGYSGQIPEGISRMTRLHKLDLSTVYAYGKSSLKVETPNLKMILQNLKELTELYLDGVNMTTQANNWSRVISSSLPNLRVLSLSNSHISGPIDPSLERLRFLSHIRLDQNNLNDTVPEFLANLTNLKVLRLSYCNLHGMFPRRIIQIPTLEVLDLSDNKKLQGSLPEFPENGTLKTLALTFTNFSGMLPESIDNLGLVSKIELTNCNFDGIIPNSIRNLTRLVHLDFSYNNFSGPIPFLQNPKNLTYFDLSHNKLSGKIPSTYFQALSNLMYVDLGYNMFTGRIPSSLFALHSLKTIKLSQNQFTGLVPNFPNASWSLLDTLDLSSNSLNGSIPMSLFELKWLSILLMSFNRLTGSLSLENIHRLQNLTNLDLSYNNLSIINSPNISSETLFPQFRTIRLASCKLKSFPHLGIQSRLYILDLSDNQIGGAIPSWIWNLGNGPLIHLNLSCNQLGSLQEPYVIPRLSILDLHSNQLSGKIPEPPETATYVDYSANNFSSSISADVGKKLTYAYFFSISSNRLTGIIPASMQGAPEFFSQLDSDAGKQRQCTTRDRSPASEATNEHPLDSSSSFDWPIIFTDFILQNSRKTCNRYEVPEEGLVNPVYPNYEYGIADGMFRGRYCLRCSELNILRQNVVHDPKCMCHYSTWVNYSSSPYSSSSNWTPPL</sequence>
<keyword evidence="8" id="KW-0472">Membrane</keyword>
<evidence type="ECO:0000256" key="11">
    <source>
        <dbReference type="SAM" id="MobiDB-lite"/>
    </source>
</evidence>
<dbReference type="PANTHER" id="PTHR27000">
    <property type="entry name" value="LEUCINE-RICH REPEAT RECEPTOR-LIKE PROTEIN KINASE FAMILY PROTEIN-RELATED"/>
    <property type="match status" value="1"/>
</dbReference>
<accession>A0AAD8M132</accession>
<dbReference type="SUPFAM" id="SSF52058">
    <property type="entry name" value="L domain-like"/>
    <property type="match status" value="2"/>
</dbReference>
<evidence type="ECO:0000256" key="5">
    <source>
        <dbReference type="ARBA" id="ARBA00022729"/>
    </source>
</evidence>
<reference evidence="13" key="2">
    <citation type="submission" date="2023-05" db="EMBL/GenBank/DDBJ databases">
        <authorList>
            <person name="Schelkunov M.I."/>
        </authorList>
    </citation>
    <scope>NUCLEOTIDE SEQUENCE</scope>
    <source>
        <strain evidence="13">Hsosn_3</strain>
        <tissue evidence="13">Leaf</tissue>
    </source>
</reference>
<evidence type="ECO:0000256" key="6">
    <source>
        <dbReference type="ARBA" id="ARBA00022737"/>
    </source>
</evidence>
<proteinExistence type="predicted"/>
<dbReference type="InterPro" id="IPR003591">
    <property type="entry name" value="Leu-rich_rpt_typical-subtyp"/>
</dbReference>
<keyword evidence="7" id="KW-1133">Transmembrane helix</keyword>
<evidence type="ECO:0000256" key="4">
    <source>
        <dbReference type="ARBA" id="ARBA00022692"/>
    </source>
</evidence>
<feature type="compositionally biased region" description="Basic and acidic residues" evidence="11">
    <location>
        <begin position="630"/>
        <end position="654"/>
    </location>
</feature>
<evidence type="ECO:0000256" key="10">
    <source>
        <dbReference type="ARBA" id="ARBA00023180"/>
    </source>
</evidence>
<evidence type="ECO:0000313" key="14">
    <source>
        <dbReference type="Proteomes" id="UP001237642"/>
    </source>
</evidence>
<dbReference type="PROSITE" id="PS51450">
    <property type="entry name" value="LRR"/>
    <property type="match status" value="1"/>
</dbReference>
<comment type="subcellular location">
    <subcellularLocation>
        <location evidence="1">Cell membrane</location>
        <topology evidence="1">Single-pass membrane protein</topology>
    </subcellularLocation>
    <subcellularLocation>
        <location evidence="2">Membrane</location>
        <topology evidence="2">Single-pass type I membrane protein</topology>
    </subcellularLocation>
</comment>
<dbReference type="InterPro" id="IPR001611">
    <property type="entry name" value="Leu-rich_rpt"/>
</dbReference>
<evidence type="ECO:0000259" key="12">
    <source>
        <dbReference type="Pfam" id="PF08263"/>
    </source>
</evidence>
<keyword evidence="3" id="KW-0433">Leucine-rich repeat</keyword>
<dbReference type="FunFam" id="3.80.10.10:FF:000041">
    <property type="entry name" value="LRR receptor-like serine/threonine-protein kinase ERECTA"/>
    <property type="match status" value="1"/>
</dbReference>
<dbReference type="InterPro" id="IPR013210">
    <property type="entry name" value="LRR_N_plant-typ"/>
</dbReference>
<evidence type="ECO:0000313" key="13">
    <source>
        <dbReference type="EMBL" id="KAK1355593.1"/>
    </source>
</evidence>
<keyword evidence="4" id="KW-0812">Transmembrane</keyword>